<evidence type="ECO:0000313" key="2">
    <source>
        <dbReference type="EMBL" id="RTQ37247.1"/>
    </source>
</evidence>
<organism evidence="2 3">
    <name type="scientific">Variovorax gossypii</name>
    <dbReference type="NCBI Taxonomy" id="1679495"/>
    <lineage>
        <taxon>Bacteria</taxon>
        <taxon>Pseudomonadati</taxon>
        <taxon>Pseudomonadota</taxon>
        <taxon>Betaproteobacteria</taxon>
        <taxon>Burkholderiales</taxon>
        <taxon>Comamonadaceae</taxon>
        <taxon>Variovorax</taxon>
    </lineage>
</organism>
<feature type="transmembrane region" description="Helical" evidence="1">
    <location>
        <begin position="74"/>
        <end position="101"/>
    </location>
</feature>
<keyword evidence="1" id="KW-0812">Transmembrane</keyword>
<keyword evidence="1" id="KW-1133">Transmembrane helix</keyword>
<dbReference type="RefSeq" id="WP_093304992.1">
    <property type="nucleotide sequence ID" value="NZ_RXOE01000001.1"/>
</dbReference>
<dbReference type="Proteomes" id="UP000267418">
    <property type="component" value="Unassembled WGS sequence"/>
</dbReference>
<feature type="transmembrane region" description="Helical" evidence="1">
    <location>
        <begin position="45"/>
        <end position="62"/>
    </location>
</feature>
<protein>
    <submittedName>
        <fullName evidence="2">Uncharacterized protein</fullName>
    </submittedName>
</protein>
<dbReference type="AlphaFoldDB" id="A0A431TT73"/>
<dbReference type="OrthoDB" id="8856112at2"/>
<sequence length="103" mass="11482">MKVGWRLALSVALWAVAFPVIGVLTSVLARTVYPTIITDWLPVPLAWTAMILWGLWIYWRCVPSTPSIPRRVMYLALFAVLMVIVGILALDFAIVLVVVIFGV</sequence>
<evidence type="ECO:0000256" key="1">
    <source>
        <dbReference type="SAM" id="Phobius"/>
    </source>
</evidence>
<dbReference type="EMBL" id="RXOE01000001">
    <property type="protein sequence ID" value="RTQ37247.1"/>
    <property type="molecule type" value="Genomic_DNA"/>
</dbReference>
<keyword evidence="1" id="KW-0472">Membrane</keyword>
<name>A0A431TT73_9BURK</name>
<proteinExistence type="predicted"/>
<evidence type="ECO:0000313" key="3">
    <source>
        <dbReference type="Proteomes" id="UP000267418"/>
    </source>
</evidence>
<keyword evidence="3" id="KW-1185">Reference proteome</keyword>
<gene>
    <name evidence="2" type="ORF">EJP69_05835</name>
</gene>
<comment type="caution">
    <text evidence="2">The sequence shown here is derived from an EMBL/GenBank/DDBJ whole genome shotgun (WGS) entry which is preliminary data.</text>
</comment>
<reference evidence="2 3" key="1">
    <citation type="submission" date="2018-12" db="EMBL/GenBank/DDBJ databases">
        <title>The genome of Variovorax gossypii DSM 100435.</title>
        <authorList>
            <person name="Gao J."/>
            <person name="Sun J."/>
        </authorList>
    </citation>
    <scope>NUCLEOTIDE SEQUENCE [LARGE SCALE GENOMIC DNA]</scope>
    <source>
        <strain evidence="2 3">DSM 100435</strain>
    </source>
</reference>
<accession>A0A431TT73</accession>